<dbReference type="Pfam" id="PF04951">
    <property type="entry name" value="Peptidase_M55"/>
    <property type="match status" value="1"/>
</dbReference>
<dbReference type="Gene3D" id="3.40.50.10780">
    <property type="entry name" value="Dipeptide transport protein"/>
    <property type="match status" value="1"/>
</dbReference>
<feature type="binding site" evidence="2">
    <location>
        <position position="8"/>
    </location>
    <ligand>
        <name>Zn(2+)</name>
        <dbReference type="ChEBI" id="CHEBI:29105"/>
        <label>2</label>
    </ligand>
</feature>
<comment type="caution">
    <text evidence="3">The sequence shown here is derived from an EMBL/GenBank/DDBJ whole genome shotgun (WGS) entry which is preliminary data.</text>
</comment>
<dbReference type="InterPro" id="IPR007035">
    <property type="entry name" value="Peptidase_M55"/>
</dbReference>
<dbReference type="PIRSF" id="PIRSF015853">
    <property type="entry name" value="Pep_DppA"/>
    <property type="match status" value="1"/>
</dbReference>
<dbReference type="OrthoDB" id="9785420at2"/>
<dbReference type="CDD" id="cd08770">
    <property type="entry name" value="DAP_dppA_3"/>
    <property type="match status" value="1"/>
</dbReference>
<evidence type="ECO:0000313" key="4">
    <source>
        <dbReference type="Proteomes" id="UP000318801"/>
    </source>
</evidence>
<dbReference type="EMBL" id="VHLG01000003">
    <property type="protein sequence ID" value="TPW31578.1"/>
    <property type="molecule type" value="Genomic_DNA"/>
</dbReference>
<dbReference type="SUPFAM" id="SSF63992">
    <property type="entry name" value="Dipeptide transport protein"/>
    <property type="match status" value="1"/>
</dbReference>
<gene>
    <name evidence="3" type="ORF">FJU08_07450</name>
</gene>
<dbReference type="Gene3D" id="3.30.1360.130">
    <property type="entry name" value="Dipeptide transport protein"/>
    <property type="match status" value="1"/>
</dbReference>
<protein>
    <submittedName>
        <fullName evidence="3">Peptide ABC transporter</fullName>
    </submittedName>
</protein>
<dbReference type="InterPro" id="IPR036177">
    <property type="entry name" value="Peptidase_M55_sf"/>
</dbReference>
<evidence type="ECO:0000256" key="2">
    <source>
        <dbReference type="PIRSR" id="PIRSR015853-2"/>
    </source>
</evidence>
<keyword evidence="2" id="KW-0862">Zinc</keyword>
<keyword evidence="4" id="KW-1185">Reference proteome</keyword>
<name>A0A506UDA1_9HYPH</name>
<organism evidence="3 4">
    <name type="scientific">Martelella alba</name>
    <dbReference type="NCBI Taxonomy" id="2590451"/>
    <lineage>
        <taxon>Bacteria</taxon>
        <taxon>Pseudomonadati</taxon>
        <taxon>Pseudomonadota</taxon>
        <taxon>Alphaproteobacteria</taxon>
        <taxon>Hyphomicrobiales</taxon>
        <taxon>Aurantimonadaceae</taxon>
        <taxon>Martelella</taxon>
    </lineage>
</organism>
<keyword evidence="2" id="KW-0479">Metal-binding</keyword>
<reference evidence="3 4" key="1">
    <citation type="submission" date="2019-06" db="EMBL/GenBank/DDBJ databases">
        <authorList>
            <person name="Li M."/>
        </authorList>
    </citation>
    <scope>NUCLEOTIDE SEQUENCE [LARGE SCALE GENOMIC DNA]</scope>
    <source>
        <strain evidence="3 4">BGMRC2036</strain>
    </source>
</reference>
<dbReference type="InterPro" id="IPR027476">
    <property type="entry name" value="DppA_N"/>
</dbReference>
<sequence length="267" mass="28847">MKVFLSADIEGTAGITMWDEARKHIPGEYAEFQKFMTAEVIAACEGAREAGADEVLIKDAHATARNILLGDLPDYVRIIRGWSGHPDQMMFGISADCDVAIYTGYHSKAGDETNPLAHTSNLRISRVLLNGEVASELSLNARCAALYGVPSAFLSGDQGICDDAGAMMPGIVTVATSEGIGPATNSLSPVKARALIFDGVKKALSGDFSACLPPKADDYELVIEFNNPVDAYKASWYPGAVSNAPRSVSFWHRNFFEILRAYQFMKL</sequence>
<dbReference type="AlphaFoldDB" id="A0A506UDA1"/>
<evidence type="ECO:0000256" key="1">
    <source>
        <dbReference type="PIRSR" id="PIRSR015853-1"/>
    </source>
</evidence>
<dbReference type="Proteomes" id="UP000318801">
    <property type="component" value="Unassembled WGS sequence"/>
</dbReference>
<dbReference type="GO" id="GO:0046872">
    <property type="term" value="F:metal ion binding"/>
    <property type="evidence" value="ECO:0007669"/>
    <property type="project" value="UniProtKB-KW"/>
</dbReference>
<feature type="active site" description="Nucleophile" evidence="1">
    <location>
        <position position="118"/>
    </location>
</feature>
<evidence type="ECO:0000313" key="3">
    <source>
        <dbReference type="EMBL" id="TPW31578.1"/>
    </source>
</evidence>
<feature type="binding site" evidence="2">
    <location>
        <position position="136"/>
    </location>
    <ligand>
        <name>Zn(2+)</name>
        <dbReference type="ChEBI" id="CHEBI:29105"/>
        <label>2</label>
    </ligand>
</feature>
<proteinExistence type="predicted"/>
<feature type="binding site" evidence="2">
    <location>
        <position position="8"/>
    </location>
    <ligand>
        <name>Zn(2+)</name>
        <dbReference type="ChEBI" id="CHEBI:29105"/>
        <label>1</label>
    </ligand>
</feature>
<dbReference type="RefSeq" id="WP_141148348.1">
    <property type="nucleotide sequence ID" value="NZ_VHLG01000003.1"/>
</dbReference>
<feature type="binding site" evidence="2">
    <location>
        <position position="61"/>
    </location>
    <ligand>
        <name>Zn(2+)</name>
        <dbReference type="ChEBI" id="CHEBI:29105"/>
        <label>2</label>
    </ligand>
</feature>
<feature type="binding site" evidence="2">
    <location>
        <position position="106"/>
    </location>
    <ligand>
        <name>Zn(2+)</name>
        <dbReference type="ChEBI" id="CHEBI:29105"/>
        <label>2</label>
    </ligand>
</feature>
<feature type="binding site" evidence="2">
    <location>
        <position position="10"/>
    </location>
    <ligand>
        <name>Zn(2+)</name>
        <dbReference type="ChEBI" id="CHEBI:29105"/>
        <label>1</label>
    </ligand>
</feature>
<accession>A0A506UDA1</accession>